<dbReference type="InterPro" id="IPR020829">
    <property type="entry name" value="GlycerAld_3-P_DH_cat"/>
</dbReference>
<keyword evidence="2" id="KW-0547">Nucleotide-binding</keyword>
<comment type="similarity">
    <text evidence="4">Belongs to the glyceraldehyde-3-phosphate dehydrogenase family.</text>
</comment>
<dbReference type="InterPro" id="IPR020828">
    <property type="entry name" value="GlycerAld_3-P_DH_NAD(P)-bd"/>
</dbReference>
<dbReference type="AlphaFoldDB" id="A0A918XI59"/>
<evidence type="ECO:0000256" key="3">
    <source>
        <dbReference type="PIRSR" id="PIRSR000149-4"/>
    </source>
</evidence>
<dbReference type="GO" id="GO:0016620">
    <property type="term" value="F:oxidoreductase activity, acting on the aldehyde or oxo group of donors, NAD or NADP as acceptor"/>
    <property type="evidence" value="ECO:0007669"/>
    <property type="project" value="InterPro"/>
</dbReference>
<dbReference type="Gene3D" id="3.40.50.720">
    <property type="entry name" value="NAD(P)-binding Rossmann-like Domain"/>
    <property type="match status" value="1"/>
</dbReference>
<dbReference type="PIRSF" id="PIRSF000149">
    <property type="entry name" value="GAP_DH"/>
    <property type="match status" value="1"/>
</dbReference>
<feature type="binding site" evidence="2">
    <location>
        <position position="38"/>
    </location>
    <ligand>
        <name>NAD(+)</name>
        <dbReference type="ChEBI" id="CHEBI:57540"/>
    </ligand>
</feature>
<dbReference type="EMBL" id="BMYM01000001">
    <property type="protein sequence ID" value="GHD31826.1"/>
    <property type="molecule type" value="Genomic_DNA"/>
</dbReference>
<dbReference type="RefSeq" id="WP_229802636.1">
    <property type="nucleotide sequence ID" value="NZ_BMYM01000001.1"/>
</dbReference>
<dbReference type="Proteomes" id="UP000644693">
    <property type="component" value="Unassembled WGS sequence"/>
</dbReference>
<keyword evidence="7" id="KW-1185">Reference proteome</keyword>
<dbReference type="InterPro" id="IPR020831">
    <property type="entry name" value="GlycerAld/Erythrose_P_DH"/>
</dbReference>
<organism evidence="6 7">
    <name type="scientific">Parahalioglobus pacificus</name>
    <dbReference type="NCBI Taxonomy" id="930806"/>
    <lineage>
        <taxon>Bacteria</taxon>
        <taxon>Pseudomonadati</taxon>
        <taxon>Pseudomonadota</taxon>
        <taxon>Gammaproteobacteria</taxon>
        <taxon>Cellvibrionales</taxon>
        <taxon>Halieaceae</taxon>
        <taxon>Parahalioglobus</taxon>
    </lineage>
</organism>
<feature type="site" description="Activates thiol group during catalysis" evidence="3">
    <location>
        <position position="180"/>
    </location>
</feature>
<dbReference type="PANTHER" id="PTHR43148">
    <property type="entry name" value="GLYCERALDEHYDE-3-PHOSPHATE DEHYDROGENASE 2"/>
    <property type="match status" value="1"/>
</dbReference>
<evidence type="ECO:0000256" key="2">
    <source>
        <dbReference type="PIRSR" id="PIRSR000149-3"/>
    </source>
</evidence>
<dbReference type="GO" id="GO:0051287">
    <property type="term" value="F:NAD binding"/>
    <property type="evidence" value="ECO:0007669"/>
    <property type="project" value="InterPro"/>
</dbReference>
<proteinExistence type="inferred from homology"/>
<keyword evidence="1" id="KW-0560">Oxidoreductase</keyword>
<dbReference type="Pfam" id="PF00044">
    <property type="entry name" value="Gp_dh_N"/>
    <property type="match status" value="1"/>
</dbReference>
<dbReference type="InterPro" id="IPR036291">
    <property type="entry name" value="NAD(P)-bd_dom_sf"/>
</dbReference>
<gene>
    <name evidence="6" type="primary">gapA</name>
    <name evidence="6" type="ORF">GCM10007053_15300</name>
</gene>
<keyword evidence="2" id="KW-0520">NAD</keyword>
<dbReference type="SMART" id="SM00846">
    <property type="entry name" value="Gp_dh_N"/>
    <property type="match status" value="1"/>
</dbReference>
<feature type="domain" description="Glyceraldehyde 3-phosphate dehydrogenase NAD(P) binding" evidence="5">
    <location>
        <begin position="7"/>
        <end position="153"/>
    </location>
</feature>
<feature type="binding site" evidence="2">
    <location>
        <position position="122"/>
    </location>
    <ligand>
        <name>NAD(+)</name>
        <dbReference type="ChEBI" id="CHEBI:57540"/>
    </ligand>
</feature>
<evidence type="ECO:0000256" key="1">
    <source>
        <dbReference type="ARBA" id="ARBA00023002"/>
    </source>
</evidence>
<evidence type="ECO:0000313" key="7">
    <source>
        <dbReference type="Proteomes" id="UP000644693"/>
    </source>
</evidence>
<name>A0A918XI59_9GAMM</name>
<reference evidence="6" key="2">
    <citation type="submission" date="2020-09" db="EMBL/GenBank/DDBJ databases">
        <authorList>
            <person name="Sun Q."/>
            <person name="Kim S."/>
        </authorList>
    </citation>
    <scope>NUCLEOTIDE SEQUENCE</scope>
    <source>
        <strain evidence="6">KCTC 23430</strain>
    </source>
</reference>
<comment type="caution">
    <text evidence="6">The sequence shown here is derived from an EMBL/GenBank/DDBJ whole genome shotgun (WGS) entry which is preliminary data.</text>
</comment>
<evidence type="ECO:0000313" key="6">
    <source>
        <dbReference type="EMBL" id="GHD31826.1"/>
    </source>
</evidence>
<accession>A0A918XI59</accession>
<reference evidence="6" key="1">
    <citation type="journal article" date="2014" name="Int. J. Syst. Evol. Microbiol.">
        <title>Complete genome sequence of Corynebacterium casei LMG S-19264T (=DSM 44701T), isolated from a smear-ripened cheese.</title>
        <authorList>
            <consortium name="US DOE Joint Genome Institute (JGI-PGF)"/>
            <person name="Walter F."/>
            <person name="Albersmeier A."/>
            <person name="Kalinowski J."/>
            <person name="Ruckert C."/>
        </authorList>
    </citation>
    <scope>NUCLEOTIDE SEQUENCE</scope>
    <source>
        <strain evidence="6">KCTC 23430</strain>
    </source>
</reference>
<evidence type="ECO:0000256" key="4">
    <source>
        <dbReference type="RuleBase" id="RU000397"/>
    </source>
</evidence>
<dbReference type="Pfam" id="PF02800">
    <property type="entry name" value="Gp_dh_C"/>
    <property type="match status" value="1"/>
</dbReference>
<evidence type="ECO:0000259" key="5">
    <source>
        <dbReference type="SMART" id="SM00846"/>
    </source>
</evidence>
<dbReference type="SUPFAM" id="SSF55347">
    <property type="entry name" value="Glyceraldehyde-3-phosphate dehydrogenase-like, C-terminal domain"/>
    <property type="match status" value="1"/>
</dbReference>
<protein>
    <submittedName>
        <fullName evidence="6">Glyceraldehyde-3-phosphate dehydrogenase</fullName>
    </submittedName>
</protein>
<dbReference type="SUPFAM" id="SSF51735">
    <property type="entry name" value="NAD(P)-binding Rossmann-fold domains"/>
    <property type="match status" value="1"/>
</dbReference>
<sequence>MAHRRVVRLGIMGFGQIGRQVFDLASQTEDIQVVAIADFGQADVLHYLLRAECADPQRHRLEGNFLVNESSRARLMQIDRPIEMPWDVFDVDLVIDATGQHRESSYLQDHLANGAPRVLLRTLPGDAIDRLVVPGVNEASVQCSDRKVSAGSATTSALAVLLSVLDEKLGIACASATSIHAYTSDQMLQDYASGDLRRSRSAAKNIIPNGHEAAEWIPTILPNMAGKVTSSALNVPVHEGCLLDTNIVIDEPSVDVADIDKILREAAARRPDILGVADDPIVSSDVIGSTHTLLYDSQGTIKAGQNTIKILGWYESRGHAARLLDVARLYADLDARSAGEVA</sequence>
<dbReference type="Gene3D" id="3.30.360.10">
    <property type="entry name" value="Dihydrodipicolinate Reductase, domain 2"/>
    <property type="match status" value="1"/>
</dbReference>
<dbReference type="PRINTS" id="PR00078">
    <property type="entry name" value="G3PDHDRGNASE"/>
</dbReference>